<dbReference type="GO" id="GO:0005789">
    <property type="term" value="C:endoplasmic reticulum membrane"/>
    <property type="evidence" value="ECO:0007669"/>
    <property type="project" value="UniProtKB-SubCell"/>
</dbReference>
<gene>
    <name evidence="14" type="primary">CER1_2</name>
    <name evidence="14" type="ORF">Zm00014a_009644</name>
</gene>
<evidence type="ECO:0000256" key="10">
    <source>
        <dbReference type="ARBA" id="ARBA00047909"/>
    </source>
</evidence>
<evidence type="ECO:0000259" key="12">
    <source>
        <dbReference type="Pfam" id="PF04116"/>
    </source>
</evidence>
<dbReference type="GO" id="GO:0016491">
    <property type="term" value="F:oxidoreductase activity"/>
    <property type="evidence" value="ECO:0007669"/>
    <property type="project" value="InterPro"/>
</dbReference>
<keyword evidence="6" id="KW-0521">NADP</keyword>
<comment type="subcellular location">
    <subcellularLocation>
        <location evidence="1">Endoplasmic reticulum membrane</location>
        <topology evidence="1">Multi-pass membrane protein</topology>
    </subcellularLocation>
</comment>
<dbReference type="ExpressionAtlas" id="A0A3L6F6V5">
    <property type="expression patterns" value="baseline and differential"/>
</dbReference>
<sequence length="697" mass="77713">MAMGMPSTAERAKLPHTHTSYASSRSHLCGSKAGNIVWLASKRERNKHKYGLKTWPSESLAMARSWKLQGTHTYKPYALVAPWAVRSTYRFVRSGSGERDLLAFAVLPVLLLRLLYSQLWITVSRHQTARSRHRIVNKSLDFEQVDRERNWDDQILLTALLFYAVNAAVPVAQSVPWWDSRGLLVAALLHAGPVEFLYYWLHRALHHHYLYARYHSHHHASIVTEPITSVIHPFAEELVYFTLFAIPLLTMVGTGTASVAVANGYLAYIDFMNYLGHCNFELVPRLLFDVFPPLKYLMYTPSFHSLHHTQFRSNYSLFMPLYDHLYGTADKSSDDLYERALQGRAGEDAPDVVHLTHLTTPASLLRLRLGFASLAAAPAPPASRYGAGSSSSSSLLAAAVACPLAALLGRTRTAFRSEANRLHKLKLETWVVPRYTSQYLSKQGLYAVGRVVEKAVADAEASGARVLTLGLLNQANELNKNGELYVIRKPSMRTKIVDGTSLAAAAVLHMIPEGTDEVLLLGDAGGNKMAGVLASALCEREIQVHVVDKDLYESVKQQLRPETHEHLLHLAEWWSHSAKTTKVWLVGDRLTGEEQRRAQGGAHFVPYSQFPPGAVVRADCVYHSTPALVVPDAFEDLHACENWLPRRVMSAWRAAGIVHALEGWDAHECGARVTGVDKAWRAALAHGFRPYDRYGAN</sequence>
<dbReference type="EMBL" id="NCVQ01000005">
    <property type="protein sequence ID" value="PWZ28613.1"/>
    <property type="molecule type" value="Genomic_DNA"/>
</dbReference>
<feature type="transmembrane region" description="Helical" evidence="11">
    <location>
        <begin position="101"/>
        <end position="121"/>
    </location>
</feature>
<dbReference type="EC" id="4.1.99.5" evidence="3"/>
<dbReference type="InterPro" id="IPR050307">
    <property type="entry name" value="Sterol_Desaturase_Related"/>
</dbReference>
<feature type="domain" description="Fatty acid hydroxylase" evidence="12">
    <location>
        <begin position="192"/>
        <end position="328"/>
    </location>
</feature>
<evidence type="ECO:0000256" key="8">
    <source>
        <dbReference type="ARBA" id="ARBA00023136"/>
    </source>
</evidence>
<dbReference type="InterPro" id="IPR021940">
    <property type="entry name" value="CER1-like_C"/>
</dbReference>
<evidence type="ECO:0000256" key="9">
    <source>
        <dbReference type="ARBA" id="ARBA00023239"/>
    </source>
</evidence>
<evidence type="ECO:0000259" key="13">
    <source>
        <dbReference type="Pfam" id="PF12076"/>
    </source>
</evidence>
<feature type="transmembrane region" description="Helical" evidence="11">
    <location>
        <begin position="155"/>
        <end position="175"/>
    </location>
</feature>
<dbReference type="Pfam" id="PF04116">
    <property type="entry name" value="FA_hydroxylase"/>
    <property type="match status" value="1"/>
</dbReference>
<dbReference type="GO" id="GO:0005506">
    <property type="term" value="F:iron ion binding"/>
    <property type="evidence" value="ECO:0007669"/>
    <property type="project" value="InterPro"/>
</dbReference>
<evidence type="ECO:0000256" key="6">
    <source>
        <dbReference type="ARBA" id="ARBA00022857"/>
    </source>
</evidence>
<evidence type="ECO:0000256" key="1">
    <source>
        <dbReference type="ARBA" id="ARBA00004477"/>
    </source>
</evidence>
<dbReference type="AlphaFoldDB" id="A0A3L6F6V5"/>
<comment type="catalytic activity">
    <reaction evidence="10">
        <text>a long-chain fatty aldehyde + 2 NADPH + O2 + H(+) = a long-chain alkane + formate + 2 NADP(+) + H2O</text>
        <dbReference type="Rhea" id="RHEA:21440"/>
        <dbReference type="ChEBI" id="CHEBI:15377"/>
        <dbReference type="ChEBI" id="CHEBI:15378"/>
        <dbReference type="ChEBI" id="CHEBI:15379"/>
        <dbReference type="ChEBI" id="CHEBI:15740"/>
        <dbReference type="ChEBI" id="CHEBI:17176"/>
        <dbReference type="ChEBI" id="CHEBI:57783"/>
        <dbReference type="ChEBI" id="CHEBI:58349"/>
        <dbReference type="ChEBI" id="CHEBI:83563"/>
        <dbReference type="EC" id="4.1.99.5"/>
    </reaction>
</comment>
<evidence type="ECO:0000256" key="4">
    <source>
        <dbReference type="ARBA" id="ARBA00022692"/>
    </source>
</evidence>
<dbReference type="InterPro" id="IPR006694">
    <property type="entry name" value="Fatty_acid_hydroxylase"/>
</dbReference>
<evidence type="ECO:0000256" key="5">
    <source>
        <dbReference type="ARBA" id="ARBA00022824"/>
    </source>
</evidence>
<organism evidence="14 15">
    <name type="scientific">Zea mays</name>
    <name type="common">Maize</name>
    <dbReference type="NCBI Taxonomy" id="4577"/>
    <lineage>
        <taxon>Eukaryota</taxon>
        <taxon>Viridiplantae</taxon>
        <taxon>Streptophyta</taxon>
        <taxon>Embryophyta</taxon>
        <taxon>Tracheophyta</taxon>
        <taxon>Spermatophyta</taxon>
        <taxon>Magnoliopsida</taxon>
        <taxon>Liliopsida</taxon>
        <taxon>Poales</taxon>
        <taxon>Poaceae</taxon>
        <taxon>PACMAD clade</taxon>
        <taxon>Panicoideae</taxon>
        <taxon>Andropogonodae</taxon>
        <taxon>Andropogoneae</taxon>
        <taxon>Tripsacinae</taxon>
        <taxon>Zea</taxon>
    </lineage>
</organism>
<evidence type="ECO:0000256" key="7">
    <source>
        <dbReference type="ARBA" id="ARBA00022989"/>
    </source>
</evidence>
<feature type="transmembrane region" description="Helical" evidence="11">
    <location>
        <begin position="238"/>
        <end position="262"/>
    </location>
</feature>
<evidence type="ECO:0000313" key="15">
    <source>
        <dbReference type="Proteomes" id="UP000251960"/>
    </source>
</evidence>
<keyword evidence="8 11" id="KW-0472">Membrane</keyword>
<keyword evidence="9" id="KW-0456">Lyase</keyword>
<dbReference type="GO" id="GO:0008610">
    <property type="term" value="P:lipid biosynthetic process"/>
    <property type="evidence" value="ECO:0007669"/>
    <property type="project" value="InterPro"/>
</dbReference>
<keyword evidence="5" id="KW-0256">Endoplasmic reticulum</keyword>
<proteinExistence type="inferred from homology"/>
<feature type="transmembrane region" description="Helical" evidence="11">
    <location>
        <begin position="182"/>
        <end position="201"/>
    </location>
</feature>
<dbReference type="GO" id="GO:0071771">
    <property type="term" value="F:aldehyde oxygenase (deformylating) activity"/>
    <property type="evidence" value="ECO:0007669"/>
    <property type="project" value="UniProtKB-EC"/>
</dbReference>
<reference evidence="14 15" key="1">
    <citation type="journal article" date="2018" name="Nat. Genet.">
        <title>Extensive intraspecific gene order and gene structural variations between Mo17 and other maize genomes.</title>
        <authorList>
            <person name="Sun S."/>
            <person name="Zhou Y."/>
            <person name="Chen J."/>
            <person name="Shi J."/>
            <person name="Zhao H."/>
            <person name="Zhao H."/>
            <person name="Song W."/>
            <person name="Zhang M."/>
            <person name="Cui Y."/>
            <person name="Dong X."/>
            <person name="Liu H."/>
            <person name="Ma X."/>
            <person name="Jiao Y."/>
            <person name="Wang B."/>
            <person name="Wei X."/>
            <person name="Stein J.C."/>
            <person name="Glaubitz J.C."/>
            <person name="Lu F."/>
            <person name="Yu G."/>
            <person name="Liang C."/>
            <person name="Fengler K."/>
            <person name="Li B."/>
            <person name="Rafalski A."/>
            <person name="Schnable P.S."/>
            <person name="Ware D.H."/>
            <person name="Buckler E.S."/>
            <person name="Lai J."/>
        </authorList>
    </citation>
    <scope>NUCLEOTIDE SEQUENCE [LARGE SCALE GENOMIC DNA]</scope>
    <source>
        <strain evidence="15">cv. Missouri 17</strain>
        <tissue evidence="14">Seedling</tissue>
    </source>
</reference>
<protein>
    <recommendedName>
        <fullName evidence="3">aldehyde oxygenase (deformylating)</fullName>
        <ecNumber evidence="3">4.1.99.5</ecNumber>
    </recommendedName>
</protein>
<evidence type="ECO:0000313" key="14">
    <source>
        <dbReference type="EMBL" id="PWZ28613.1"/>
    </source>
</evidence>
<dbReference type="GO" id="GO:0006950">
    <property type="term" value="P:response to stress"/>
    <property type="evidence" value="ECO:0007669"/>
    <property type="project" value="UniProtKB-ARBA"/>
</dbReference>
<name>A0A3L6F6V5_MAIZE</name>
<evidence type="ECO:0000256" key="11">
    <source>
        <dbReference type="SAM" id="Phobius"/>
    </source>
</evidence>
<comment type="similarity">
    <text evidence="2">Belongs to the sterol desaturase family.</text>
</comment>
<keyword evidence="4 11" id="KW-0812">Transmembrane</keyword>
<dbReference type="Proteomes" id="UP000251960">
    <property type="component" value="Chromosome 4"/>
</dbReference>
<comment type="caution">
    <text evidence="14">The sequence shown here is derived from an EMBL/GenBank/DDBJ whole genome shotgun (WGS) entry which is preliminary data.</text>
</comment>
<keyword evidence="7 11" id="KW-1133">Transmembrane helix</keyword>
<dbReference type="PANTHER" id="PTHR11863">
    <property type="entry name" value="STEROL DESATURASE"/>
    <property type="match status" value="1"/>
</dbReference>
<evidence type="ECO:0000256" key="2">
    <source>
        <dbReference type="ARBA" id="ARBA00009324"/>
    </source>
</evidence>
<evidence type="ECO:0000256" key="3">
    <source>
        <dbReference type="ARBA" id="ARBA00013146"/>
    </source>
</evidence>
<feature type="domain" description="Very-long-chain aldehyde decarbonylase CER1-like C-terminal" evidence="13">
    <location>
        <begin position="526"/>
        <end position="690"/>
    </location>
</feature>
<accession>A0A3L6F6V5</accession>
<dbReference type="Pfam" id="PF12076">
    <property type="entry name" value="CER1-like_C"/>
    <property type="match status" value="1"/>
</dbReference>